<feature type="domain" description="Xylanolytic transcriptional activator regulatory" evidence="6">
    <location>
        <begin position="199"/>
        <end position="269"/>
    </location>
</feature>
<keyword evidence="1" id="KW-0805">Transcription regulation</keyword>
<evidence type="ECO:0000313" key="8">
    <source>
        <dbReference type="Proteomes" id="UP001610335"/>
    </source>
</evidence>
<keyword evidence="5" id="KW-1133">Transmembrane helix</keyword>
<comment type="caution">
    <text evidence="7">The sequence shown here is derived from an EMBL/GenBank/DDBJ whole genome shotgun (WGS) entry which is preliminary data.</text>
</comment>
<evidence type="ECO:0000259" key="6">
    <source>
        <dbReference type="SMART" id="SM00906"/>
    </source>
</evidence>
<gene>
    <name evidence="7" type="ORF">BDW59DRAFT_118679</name>
</gene>
<keyword evidence="8" id="KW-1185">Reference proteome</keyword>
<evidence type="ECO:0000256" key="3">
    <source>
        <dbReference type="ARBA" id="ARBA00023163"/>
    </source>
</evidence>
<protein>
    <submittedName>
        <fullName evidence="7">Fungal-specific transcription factor domain-containing protein</fullName>
    </submittedName>
</protein>
<proteinExistence type="predicted"/>
<evidence type="ECO:0000256" key="2">
    <source>
        <dbReference type="ARBA" id="ARBA00023125"/>
    </source>
</evidence>
<keyword evidence="3" id="KW-0804">Transcription</keyword>
<evidence type="ECO:0000256" key="5">
    <source>
        <dbReference type="SAM" id="Phobius"/>
    </source>
</evidence>
<feature type="transmembrane region" description="Helical" evidence="5">
    <location>
        <begin position="440"/>
        <end position="460"/>
    </location>
</feature>
<dbReference type="EMBL" id="JBFXLS010000072">
    <property type="protein sequence ID" value="KAL2820192.1"/>
    <property type="molecule type" value="Genomic_DNA"/>
</dbReference>
<dbReference type="PANTHER" id="PTHR47424">
    <property type="entry name" value="REGULATORY PROTEIN GAL4"/>
    <property type="match status" value="1"/>
</dbReference>
<evidence type="ECO:0000256" key="1">
    <source>
        <dbReference type="ARBA" id="ARBA00023015"/>
    </source>
</evidence>
<dbReference type="InterPro" id="IPR007219">
    <property type="entry name" value="XnlR_reg_dom"/>
</dbReference>
<organism evidence="7 8">
    <name type="scientific">Aspergillus cavernicola</name>
    <dbReference type="NCBI Taxonomy" id="176166"/>
    <lineage>
        <taxon>Eukaryota</taxon>
        <taxon>Fungi</taxon>
        <taxon>Dikarya</taxon>
        <taxon>Ascomycota</taxon>
        <taxon>Pezizomycotina</taxon>
        <taxon>Eurotiomycetes</taxon>
        <taxon>Eurotiomycetidae</taxon>
        <taxon>Eurotiales</taxon>
        <taxon>Aspergillaceae</taxon>
        <taxon>Aspergillus</taxon>
        <taxon>Aspergillus subgen. Nidulantes</taxon>
    </lineage>
</organism>
<keyword evidence="4" id="KW-0539">Nucleus</keyword>
<dbReference type="InterPro" id="IPR051127">
    <property type="entry name" value="Fungal_SecMet_Regulators"/>
</dbReference>
<dbReference type="Pfam" id="PF04082">
    <property type="entry name" value="Fungal_trans"/>
    <property type="match status" value="1"/>
</dbReference>
<accession>A0ABR4HXH3</accession>
<sequence>MLKSSTSFMVGASSNISFLNCVTEAMELATNSNNFSSSATKIPIGSTWSPEDMLFPASEETVAPLDEQSLASSTVDLFALPSPTESDTLVRLYFSAVGLMIPCIQESPFLETYRQVRKMGARSARRSWLGLYNMILAMAANITTPTSPTEERARDSELYFNRALEFAKPLVLGYITFETVQLLLLMASYLQGTSRAAQTWTFHGVAVKGAYQLGLHSPAASRMLPLIDREIRNRTWCWCIMNDRILSATLGRPCLIPQSHVRVGELEGFQIANSVPRCDLSSIAFFDASTSLSYIMGGIVDQLYDQNLGFGTQSSIDDTLCRTFKLRLNLAQWQVSLPPDLQIIKSTDPAQFFSPRLENTRFRVLLSLRYLSTQILVLRPILQRFLDIPMVQAAGELRLSPLRDYGFSALRDLVSTCIDIFFISNNILAGSNRNLNLGAWWFSGYYTFNASLAILGVLLVEKTNLFPEIFLSLSVAEMRASLSNALDILRGLDNGNTMISKCQSTLKRLLHDYDKLDNS</sequence>
<dbReference type="SMART" id="SM00906">
    <property type="entry name" value="Fungal_trans"/>
    <property type="match status" value="1"/>
</dbReference>
<reference evidence="7 8" key="1">
    <citation type="submission" date="2024-07" db="EMBL/GenBank/DDBJ databases">
        <title>Section-level genome sequencing and comparative genomics of Aspergillus sections Usti and Cavernicolus.</title>
        <authorList>
            <consortium name="Lawrence Berkeley National Laboratory"/>
            <person name="Nybo J.L."/>
            <person name="Vesth T.C."/>
            <person name="Theobald S."/>
            <person name="Frisvad J.C."/>
            <person name="Larsen T.O."/>
            <person name="Kjaerboelling I."/>
            <person name="Rothschild-Mancinelli K."/>
            <person name="Lyhne E.K."/>
            <person name="Kogle M.E."/>
            <person name="Barry K."/>
            <person name="Clum A."/>
            <person name="Na H."/>
            <person name="Ledsgaard L."/>
            <person name="Lin J."/>
            <person name="Lipzen A."/>
            <person name="Kuo A."/>
            <person name="Riley R."/>
            <person name="Mondo S."/>
            <person name="LaButti K."/>
            <person name="Haridas S."/>
            <person name="Pangalinan J."/>
            <person name="Salamov A.A."/>
            <person name="Simmons B.A."/>
            <person name="Magnuson J.K."/>
            <person name="Chen J."/>
            <person name="Drula E."/>
            <person name="Henrissat B."/>
            <person name="Wiebenga A."/>
            <person name="Lubbers R.J."/>
            <person name="Gomes A.C."/>
            <person name="Makela M.R."/>
            <person name="Stajich J."/>
            <person name="Grigoriev I.V."/>
            <person name="Mortensen U.H."/>
            <person name="De vries R.P."/>
            <person name="Baker S.E."/>
            <person name="Andersen M.R."/>
        </authorList>
    </citation>
    <scope>NUCLEOTIDE SEQUENCE [LARGE SCALE GENOMIC DNA]</scope>
    <source>
        <strain evidence="7 8">CBS 600.67</strain>
    </source>
</reference>
<keyword evidence="5" id="KW-0812">Transmembrane</keyword>
<evidence type="ECO:0000313" key="7">
    <source>
        <dbReference type="EMBL" id="KAL2820192.1"/>
    </source>
</evidence>
<name>A0ABR4HXH3_9EURO</name>
<dbReference type="CDD" id="cd12148">
    <property type="entry name" value="fungal_TF_MHR"/>
    <property type="match status" value="1"/>
</dbReference>
<dbReference type="PANTHER" id="PTHR47424:SF3">
    <property type="entry name" value="REGULATORY PROTEIN GAL4"/>
    <property type="match status" value="1"/>
</dbReference>
<dbReference type="Proteomes" id="UP001610335">
    <property type="component" value="Unassembled WGS sequence"/>
</dbReference>
<evidence type="ECO:0000256" key="4">
    <source>
        <dbReference type="ARBA" id="ARBA00023242"/>
    </source>
</evidence>
<keyword evidence="2" id="KW-0238">DNA-binding</keyword>
<keyword evidence="5" id="KW-0472">Membrane</keyword>